<organism evidence="1 2">
    <name type="scientific">Lentinula aff. lateritia</name>
    <dbReference type="NCBI Taxonomy" id="2804960"/>
    <lineage>
        <taxon>Eukaryota</taxon>
        <taxon>Fungi</taxon>
        <taxon>Dikarya</taxon>
        <taxon>Basidiomycota</taxon>
        <taxon>Agaricomycotina</taxon>
        <taxon>Agaricomycetes</taxon>
        <taxon>Agaricomycetidae</taxon>
        <taxon>Agaricales</taxon>
        <taxon>Marasmiineae</taxon>
        <taxon>Omphalotaceae</taxon>
        <taxon>Lentinula</taxon>
    </lineage>
</organism>
<feature type="non-terminal residue" evidence="1">
    <location>
        <position position="1"/>
    </location>
</feature>
<gene>
    <name evidence="1" type="ORF">F5876DRAFT_41980</name>
</gene>
<dbReference type="EMBL" id="MU795105">
    <property type="protein sequence ID" value="KAJ3810369.1"/>
    <property type="molecule type" value="Genomic_DNA"/>
</dbReference>
<sequence length="105" mass="11642">ISIIAVHGLGSTYPSSWTEKESGVNFLKVFLPEDFPQARVLAFVYPSQPFSDPVHVDLKELGIRLLRALVDDRQGSSIKKKRPIIFIGHSFGGLVIKQVRSPIAI</sequence>
<dbReference type="Proteomes" id="UP001163835">
    <property type="component" value="Unassembled WGS sequence"/>
</dbReference>
<name>A0ACC1U019_9AGAR</name>
<accession>A0ACC1U019</accession>
<proteinExistence type="predicted"/>
<reference evidence="1" key="1">
    <citation type="submission" date="2022-09" db="EMBL/GenBank/DDBJ databases">
        <title>A Global Phylogenomic Analysis of the Shiitake Genus Lentinula.</title>
        <authorList>
            <consortium name="DOE Joint Genome Institute"/>
            <person name="Sierra-Patev S."/>
            <person name="Min B."/>
            <person name="Naranjo-Ortiz M."/>
            <person name="Looney B."/>
            <person name="Konkel Z."/>
            <person name="Slot J.C."/>
            <person name="Sakamoto Y."/>
            <person name="Steenwyk J.L."/>
            <person name="Rokas A."/>
            <person name="Carro J."/>
            <person name="Camarero S."/>
            <person name="Ferreira P."/>
            <person name="Molpeceres G."/>
            <person name="Ruiz-Duenas F.J."/>
            <person name="Serrano A."/>
            <person name="Henrissat B."/>
            <person name="Drula E."/>
            <person name="Hughes K.W."/>
            <person name="Mata J.L."/>
            <person name="Ishikawa N.K."/>
            <person name="Vargas-Isla R."/>
            <person name="Ushijima S."/>
            <person name="Smith C.A."/>
            <person name="Ahrendt S."/>
            <person name="Andreopoulos W."/>
            <person name="He G."/>
            <person name="Labutti K."/>
            <person name="Lipzen A."/>
            <person name="Ng V."/>
            <person name="Riley R."/>
            <person name="Sandor L."/>
            <person name="Barry K."/>
            <person name="Martinez A.T."/>
            <person name="Xiao Y."/>
            <person name="Gibbons J.G."/>
            <person name="Terashima K."/>
            <person name="Grigoriev I.V."/>
            <person name="Hibbett D.S."/>
        </authorList>
    </citation>
    <scope>NUCLEOTIDE SEQUENCE</scope>
    <source>
        <strain evidence="1">TMI1499</strain>
    </source>
</reference>
<comment type="caution">
    <text evidence="1">The sequence shown here is derived from an EMBL/GenBank/DDBJ whole genome shotgun (WGS) entry which is preliminary data.</text>
</comment>
<evidence type="ECO:0000313" key="1">
    <source>
        <dbReference type="EMBL" id="KAJ3810369.1"/>
    </source>
</evidence>
<protein>
    <submittedName>
        <fullName evidence="1">Uncharacterized protein</fullName>
    </submittedName>
</protein>
<keyword evidence="2" id="KW-1185">Reference proteome</keyword>
<evidence type="ECO:0000313" key="2">
    <source>
        <dbReference type="Proteomes" id="UP001163835"/>
    </source>
</evidence>